<dbReference type="SUPFAM" id="SSF90188">
    <property type="entry name" value="Somatomedin B domain"/>
    <property type="match status" value="1"/>
</dbReference>
<dbReference type="CTD" id="56241"/>
<dbReference type="Pfam" id="PF00094">
    <property type="entry name" value="VWD"/>
    <property type="match status" value="1"/>
</dbReference>
<keyword evidence="4 8" id="KW-0472">Membrane</keyword>
<feature type="region of interest" description="Disordered" evidence="7">
    <location>
        <begin position="193"/>
        <end position="259"/>
    </location>
</feature>
<dbReference type="InterPro" id="IPR000436">
    <property type="entry name" value="Sushi_SCR_CCP_dom"/>
</dbReference>
<evidence type="ECO:0000259" key="11">
    <source>
        <dbReference type="PROSITE" id="PS50958"/>
    </source>
</evidence>
<evidence type="ECO:0000256" key="4">
    <source>
        <dbReference type="ARBA" id="ARBA00023136"/>
    </source>
</evidence>
<dbReference type="Pfam" id="PF00084">
    <property type="entry name" value="Sushi"/>
    <property type="match status" value="1"/>
</dbReference>
<dbReference type="RefSeq" id="XP_004386265.1">
    <property type="nucleotide sequence ID" value="XM_004386208.1"/>
</dbReference>
<evidence type="ECO:0000256" key="6">
    <source>
        <dbReference type="PROSITE-ProRule" id="PRU00302"/>
    </source>
</evidence>
<dbReference type="Gene3D" id="2.10.70.10">
    <property type="entry name" value="Complement Module, domain 1"/>
    <property type="match status" value="1"/>
</dbReference>
<reference evidence="14" key="1">
    <citation type="submission" date="2025-08" db="UniProtKB">
        <authorList>
            <consortium name="RefSeq"/>
        </authorList>
    </citation>
    <scope>IDENTIFICATION</scope>
</reference>
<evidence type="ECO:0000313" key="14">
    <source>
        <dbReference type="RefSeq" id="XP_004386265.1"/>
    </source>
</evidence>
<dbReference type="InterPro" id="IPR051495">
    <property type="entry name" value="Epithelial_Barrier/Signaling"/>
</dbReference>
<evidence type="ECO:0000259" key="9">
    <source>
        <dbReference type="PROSITE" id="PS50856"/>
    </source>
</evidence>
<keyword evidence="5 6" id="KW-1015">Disulfide bond</keyword>
<dbReference type="InterPro" id="IPR001212">
    <property type="entry name" value="Somatomedin_B_dom"/>
</dbReference>
<name>A0A2Y9E4Y5_TRIMA</name>
<keyword evidence="3 8" id="KW-1133">Transmembrane helix</keyword>
<dbReference type="AlphaFoldDB" id="A0A2Y9E4Y5"/>
<dbReference type="InterPro" id="IPR036024">
    <property type="entry name" value="Somatomedin_B-like_dom_sf"/>
</dbReference>
<dbReference type="PROSITE" id="PS50958">
    <property type="entry name" value="SMB_2"/>
    <property type="match status" value="1"/>
</dbReference>
<feature type="domain" description="AMOP" evidence="9">
    <location>
        <begin position="572"/>
        <end position="720"/>
    </location>
</feature>
<organism evidence="13 14">
    <name type="scientific">Trichechus manatus latirostris</name>
    <name type="common">Florida manatee</name>
    <dbReference type="NCBI Taxonomy" id="127582"/>
    <lineage>
        <taxon>Eukaryota</taxon>
        <taxon>Metazoa</taxon>
        <taxon>Chordata</taxon>
        <taxon>Craniata</taxon>
        <taxon>Vertebrata</taxon>
        <taxon>Euteleostomi</taxon>
        <taxon>Mammalia</taxon>
        <taxon>Eutheria</taxon>
        <taxon>Afrotheria</taxon>
        <taxon>Sirenia</taxon>
        <taxon>Trichechidae</taxon>
        <taxon>Trichechus</taxon>
    </lineage>
</organism>
<dbReference type="GO" id="GO:0016020">
    <property type="term" value="C:membrane"/>
    <property type="evidence" value="ECO:0007669"/>
    <property type="project" value="UniProtKB-SubCell"/>
</dbReference>
<dbReference type="SMART" id="SM00216">
    <property type="entry name" value="VWD"/>
    <property type="match status" value="1"/>
</dbReference>
<dbReference type="PROSITE" id="PS51233">
    <property type="entry name" value="VWFD"/>
    <property type="match status" value="1"/>
</dbReference>
<dbReference type="CDD" id="cd00033">
    <property type="entry name" value="CCP"/>
    <property type="match status" value="1"/>
</dbReference>
<dbReference type="InterPro" id="IPR005533">
    <property type="entry name" value="AMOP_dom"/>
</dbReference>
<dbReference type="PROSITE" id="PS50923">
    <property type="entry name" value="SUSHI"/>
    <property type="match status" value="1"/>
</dbReference>
<sequence>MDLACLGRFRFQATPAISPPWPAQNCTVSPPAPTWGNLKPPQLPHSPVPFLGLGTLGCPWIKPQARISGPGHPLTEPALGGTSGLLAIHPPTRGAVVGTAGHRGYSLVAEAPGQLRSCTVLQRPLECLEEPWLDPGLHPEVAWPSDNPKVEPSPPPGCCTSSSHQALRLSKTSPWLGLFPHLHKKGRRGGEFWGEYADSESDSRAGGAEGGEAPPGSQPVGRLGAPISYLITPAPFRPAQGAQPGSALRPEDGGGDSGWEGWLQECADQAGDPHSARYLWILKGRPGLAMKLALVFCALLFLVQPPGLGPQPAAGAQESCAQRCGDKSGPCSCHPTCSGLGSCCTDIRDFCLDILPYSGSIMGGKDFVVQHLHSGPTDGVVCRFKGSVQTRGHVDDNQQVHCVSPLVYESGLIPFMLSLDNGHTFERSGTWLAVHPSKVSETEKCTLVNETRWQYYGTAGTGGNLTVTWSPRALPTVYVTIELWGYEETGKPYSEEWTARWSYLYTLATNVSNSGTFTFSPKPAPRDYQQWEVGALRILDSAHKAGERDMQSLWSNEHALAWHLGDDFRADPVAWARTRCLAWEELEDQLPDFLGELPDCPCTLAQARADSGRFFTDYGCDIEQGSICTYHPGAVHCVRSVQASPRYASGQQCCYTADGAQLLTADSTSGSTPDRGHDWGAPPFLVPPRVPGLSHWLYDVISFYHCCLWAPECHRYMRRRPSSGCRNYQPPRLASAFGDPHFLTFDGANFTFNGRGEYVLLEAGLTQLSVQARAQPGMMPNGTQALGTGLTAVAVQEGTSDVLEVRLADGARMLQVLLNQRVLSFDEQRWMDLKGMFLSVATEERVSIMLSSGAGLEVSIQGPSLSVTVLLPEKFQNHTQGLLGTLNGNPTDDFTLPSGRILPETASAQQLFGFGAEWAVQNESSLFTYDSHFLVNNFLFRPKHDPSFQPLFPDEVTAYSHLVHEANAFCGNDPFCSFDVVATGSLSVGNATRTAHQLHRCRMQSLQPVVSCGWVAPPANGHKEGTMYLVGSTVHFSCDRGYSLDGAEASTCQADGTWSIPTPRCQPGRSYTVLSVIFGGLAVALLVMLLYVLLRRRKGHSPWASGPRPLAWQVAALWPDAVTGGAIPVALGTGAMFQVPGPLAQEGLEARYRAQAPCRHLPSLPFPWGHSVEGPVEAKTTWSQLSPSVEEDLPTPLTHLVLLLL</sequence>
<dbReference type="Gene3D" id="4.10.410.20">
    <property type="match status" value="1"/>
</dbReference>
<dbReference type="SMART" id="SM00723">
    <property type="entry name" value="AMOP"/>
    <property type="match status" value="1"/>
</dbReference>
<evidence type="ECO:0000256" key="2">
    <source>
        <dbReference type="ARBA" id="ARBA00022692"/>
    </source>
</evidence>
<dbReference type="FunCoup" id="A0A2Y9E4Y5">
    <property type="interactions" value="89"/>
</dbReference>
<keyword evidence="13" id="KW-1185">Reference proteome</keyword>
<dbReference type="InParanoid" id="A0A2Y9E4Y5"/>
<dbReference type="GeneID" id="101345917"/>
<feature type="domain" description="Sushi" evidence="10">
    <location>
        <begin position="1010"/>
        <end position="1067"/>
    </location>
</feature>
<dbReference type="InterPro" id="IPR035976">
    <property type="entry name" value="Sushi/SCR/CCP_sf"/>
</dbReference>
<comment type="caution">
    <text evidence="6">Lacks conserved residue(s) required for the propagation of feature annotation.</text>
</comment>
<evidence type="ECO:0000313" key="13">
    <source>
        <dbReference type="Proteomes" id="UP000248480"/>
    </source>
</evidence>
<evidence type="ECO:0000259" key="12">
    <source>
        <dbReference type="PROSITE" id="PS51233"/>
    </source>
</evidence>
<dbReference type="PANTHER" id="PTHR13802">
    <property type="entry name" value="MUCIN 4-RELATED"/>
    <property type="match status" value="1"/>
</dbReference>
<dbReference type="SMART" id="SM00032">
    <property type="entry name" value="CCP"/>
    <property type="match status" value="1"/>
</dbReference>
<dbReference type="STRING" id="127582.A0A2Y9E4Y5"/>
<protein>
    <submittedName>
        <fullName evidence="14">Sushi domain-containing protein 2</fullName>
    </submittedName>
</protein>
<dbReference type="PROSITE" id="PS50856">
    <property type="entry name" value="AMOP"/>
    <property type="match status" value="1"/>
</dbReference>
<dbReference type="InterPro" id="IPR001846">
    <property type="entry name" value="VWF_type-D"/>
</dbReference>
<evidence type="ECO:0000259" key="10">
    <source>
        <dbReference type="PROSITE" id="PS50923"/>
    </source>
</evidence>
<dbReference type="PANTHER" id="PTHR13802:SF63">
    <property type="entry name" value="SUSHI DOMAIN-CONTAINING PROTEIN 2"/>
    <property type="match status" value="1"/>
</dbReference>
<feature type="disulfide bond" evidence="6">
    <location>
        <begin position="1038"/>
        <end position="1065"/>
    </location>
</feature>
<feature type="region of interest" description="Disordered" evidence="7">
    <location>
        <begin position="143"/>
        <end position="163"/>
    </location>
</feature>
<gene>
    <name evidence="14" type="primary">SUSD2</name>
</gene>
<keyword evidence="6" id="KW-0768">Sushi</keyword>
<evidence type="ECO:0000256" key="3">
    <source>
        <dbReference type="ARBA" id="ARBA00022989"/>
    </source>
</evidence>
<feature type="domain" description="SMB" evidence="11">
    <location>
        <begin position="316"/>
        <end position="355"/>
    </location>
</feature>
<evidence type="ECO:0000256" key="1">
    <source>
        <dbReference type="ARBA" id="ARBA00004370"/>
    </source>
</evidence>
<dbReference type="SUPFAM" id="SSF57535">
    <property type="entry name" value="Complement control module/SCR domain"/>
    <property type="match status" value="1"/>
</dbReference>
<dbReference type="Pfam" id="PF23263">
    <property type="entry name" value="C8-3_MUC4"/>
    <property type="match status" value="1"/>
</dbReference>
<feature type="domain" description="VWFD" evidence="12">
    <location>
        <begin position="732"/>
        <end position="926"/>
    </location>
</feature>
<dbReference type="KEGG" id="tmu:101345917"/>
<dbReference type="InterPro" id="IPR056619">
    <property type="entry name" value="C8-3_MUC4"/>
</dbReference>
<evidence type="ECO:0000256" key="8">
    <source>
        <dbReference type="SAM" id="Phobius"/>
    </source>
</evidence>
<keyword evidence="2 8" id="KW-0812">Transmembrane</keyword>
<dbReference type="Pfam" id="PF03782">
    <property type="entry name" value="AMOP"/>
    <property type="match status" value="1"/>
</dbReference>
<evidence type="ECO:0000256" key="7">
    <source>
        <dbReference type="SAM" id="MobiDB-lite"/>
    </source>
</evidence>
<evidence type="ECO:0000256" key="5">
    <source>
        <dbReference type="ARBA" id="ARBA00023157"/>
    </source>
</evidence>
<feature type="transmembrane region" description="Helical" evidence="8">
    <location>
        <begin position="1071"/>
        <end position="1094"/>
    </location>
</feature>
<accession>A0A2Y9E4Y5</accession>
<dbReference type="OrthoDB" id="6051552at2759"/>
<proteinExistence type="predicted"/>
<comment type="subcellular location">
    <subcellularLocation>
        <location evidence="1">Membrane</location>
    </subcellularLocation>
</comment>
<dbReference type="Proteomes" id="UP000248480">
    <property type="component" value="Unplaced"/>
</dbReference>